<evidence type="ECO:0000313" key="2">
    <source>
        <dbReference type="Proteomes" id="UP001244552"/>
    </source>
</evidence>
<proteinExistence type="predicted"/>
<evidence type="ECO:0008006" key="3">
    <source>
        <dbReference type="Google" id="ProtNLM"/>
    </source>
</evidence>
<gene>
    <name evidence="1" type="ORF">QO018_000477</name>
</gene>
<keyword evidence="2" id="KW-1185">Reference proteome</keyword>
<dbReference type="EMBL" id="JAUSVU010000001">
    <property type="protein sequence ID" value="MDQ0531645.1"/>
    <property type="molecule type" value="Genomic_DNA"/>
</dbReference>
<protein>
    <recommendedName>
        <fullName evidence="3">Response regulatory domain-containing protein</fullName>
    </recommendedName>
</protein>
<evidence type="ECO:0000313" key="1">
    <source>
        <dbReference type="EMBL" id="MDQ0531645.1"/>
    </source>
</evidence>
<comment type="caution">
    <text evidence="1">The sequence shown here is derived from an EMBL/GenBank/DDBJ whole genome shotgun (WGS) entry which is preliminary data.</text>
</comment>
<name>A0ABU0MDY3_9PROT</name>
<sequence>MRHDLDLTPSNRANCPLSLMSDRKPLLLVESNPEDRDLFSEAYQVTGLAHDLIMGPNGEEALRLLHPSSLPSAVSVGPAAVVLE</sequence>
<dbReference type="Proteomes" id="UP001244552">
    <property type="component" value="Unassembled WGS sequence"/>
</dbReference>
<accession>A0ABU0MDY3</accession>
<reference evidence="1 2" key="1">
    <citation type="submission" date="2023-07" db="EMBL/GenBank/DDBJ databases">
        <title>Genomic Encyclopedia of Type Strains, Phase IV (KMG-IV): sequencing the most valuable type-strain genomes for metagenomic binning, comparative biology and taxonomic classification.</title>
        <authorList>
            <person name="Goeker M."/>
        </authorList>
    </citation>
    <scope>NUCLEOTIDE SEQUENCE [LARGE SCALE GENOMIC DNA]</scope>
    <source>
        <strain evidence="1 2">DSM 19922</strain>
    </source>
</reference>
<dbReference type="RefSeq" id="WP_209977516.1">
    <property type="nucleotide sequence ID" value="NZ_JAGINO010000001.1"/>
</dbReference>
<organism evidence="1 2">
    <name type="scientific">Azospirillum picis</name>
    <dbReference type="NCBI Taxonomy" id="488438"/>
    <lineage>
        <taxon>Bacteria</taxon>
        <taxon>Pseudomonadati</taxon>
        <taxon>Pseudomonadota</taxon>
        <taxon>Alphaproteobacteria</taxon>
        <taxon>Rhodospirillales</taxon>
        <taxon>Azospirillaceae</taxon>
        <taxon>Azospirillum</taxon>
    </lineage>
</organism>